<name>A0A2G8KSW8_STIJA</name>
<evidence type="ECO:0000256" key="1">
    <source>
        <dbReference type="SAM" id="MobiDB-lite"/>
    </source>
</evidence>
<reference evidence="2 3" key="1">
    <citation type="journal article" date="2017" name="PLoS Biol.">
        <title>The sea cucumber genome provides insights into morphological evolution and visceral regeneration.</title>
        <authorList>
            <person name="Zhang X."/>
            <person name="Sun L."/>
            <person name="Yuan J."/>
            <person name="Sun Y."/>
            <person name="Gao Y."/>
            <person name="Zhang L."/>
            <person name="Li S."/>
            <person name="Dai H."/>
            <person name="Hamel J.F."/>
            <person name="Liu C."/>
            <person name="Yu Y."/>
            <person name="Liu S."/>
            <person name="Lin W."/>
            <person name="Guo K."/>
            <person name="Jin S."/>
            <person name="Xu P."/>
            <person name="Storey K.B."/>
            <person name="Huan P."/>
            <person name="Zhang T."/>
            <person name="Zhou Y."/>
            <person name="Zhang J."/>
            <person name="Lin C."/>
            <person name="Li X."/>
            <person name="Xing L."/>
            <person name="Huo D."/>
            <person name="Sun M."/>
            <person name="Wang L."/>
            <person name="Mercier A."/>
            <person name="Li F."/>
            <person name="Yang H."/>
            <person name="Xiang J."/>
        </authorList>
    </citation>
    <scope>NUCLEOTIDE SEQUENCE [LARGE SCALE GENOMIC DNA]</scope>
    <source>
        <strain evidence="2">Shaxun</strain>
        <tissue evidence="2">Muscle</tissue>
    </source>
</reference>
<dbReference type="EMBL" id="MRZV01000390">
    <property type="protein sequence ID" value="PIK51098.1"/>
    <property type="molecule type" value="Genomic_DNA"/>
</dbReference>
<evidence type="ECO:0000313" key="2">
    <source>
        <dbReference type="EMBL" id="PIK51098.1"/>
    </source>
</evidence>
<keyword evidence="3" id="KW-1185">Reference proteome</keyword>
<comment type="caution">
    <text evidence="2">The sequence shown here is derived from an EMBL/GenBank/DDBJ whole genome shotgun (WGS) entry which is preliminary data.</text>
</comment>
<organism evidence="2 3">
    <name type="scientific">Stichopus japonicus</name>
    <name type="common">Sea cucumber</name>
    <dbReference type="NCBI Taxonomy" id="307972"/>
    <lineage>
        <taxon>Eukaryota</taxon>
        <taxon>Metazoa</taxon>
        <taxon>Echinodermata</taxon>
        <taxon>Eleutherozoa</taxon>
        <taxon>Echinozoa</taxon>
        <taxon>Holothuroidea</taxon>
        <taxon>Aspidochirotacea</taxon>
        <taxon>Aspidochirotida</taxon>
        <taxon>Stichopodidae</taxon>
        <taxon>Apostichopus</taxon>
    </lineage>
</organism>
<proteinExistence type="predicted"/>
<feature type="compositionally biased region" description="Basic residues" evidence="1">
    <location>
        <begin position="1"/>
        <end position="10"/>
    </location>
</feature>
<feature type="region of interest" description="Disordered" evidence="1">
    <location>
        <begin position="1"/>
        <end position="26"/>
    </location>
</feature>
<dbReference type="Proteomes" id="UP000230750">
    <property type="component" value="Unassembled WGS sequence"/>
</dbReference>
<evidence type="ECO:0000313" key="3">
    <source>
        <dbReference type="Proteomes" id="UP000230750"/>
    </source>
</evidence>
<sequence>MGFKNKKNRVHPTGNNKKQQRKERKRRRLARLIQRINPFSCCTGDGVPKNVDNQEPCVVEDGCTYQKLMKPTGSLHCPSPARMDSGISKTSPIVKLAVKPTNKYPHFARSPVHPSRAPTNMTLPATSSSCVPPLHPPLDQTCPPTMTLSIHLRVILNIFLPLMVPQSFKSHGAATSTSMHQFNRQNLSND</sequence>
<gene>
    <name evidence="2" type="ORF">BSL78_12010</name>
</gene>
<dbReference type="AlphaFoldDB" id="A0A2G8KSW8"/>
<accession>A0A2G8KSW8</accession>
<protein>
    <submittedName>
        <fullName evidence="2">Uncharacterized protein</fullName>
    </submittedName>
</protein>